<feature type="compositionally biased region" description="Basic and acidic residues" evidence="1">
    <location>
        <begin position="17"/>
        <end position="30"/>
    </location>
</feature>
<organism evidence="2 3">
    <name type="scientific">Streptomyces orinoci</name>
    <name type="common">Streptoverticillium orinoci</name>
    <dbReference type="NCBI Taxonomy" id="67339"/>
    <lineage>
        <taxon>Bacteria</taxon>
        <taxon>Bacillati</taxon>
        <taxon>Actinomycetota</taxon>
        <taxon>Actinomycetes</taxon>
        <taxon>Kitasatosporales</taxon>
        <taxon>Streptomycetaceae</taxon>
        <taxon>Streptomyces</taxon>
    </lineage>
</organism>
<dbReference type="EMBL" id="JBFAUK010000017">
    <property type="protein sequence ID" value="MEV5508885.1"/>
    <property type="molecule type" value="Genomic_DNA"/>
</dbReference>
<dbReference type="Proteomes" id="UP001552594">
    <property type="component" value="Unassembled WGS sequence"/>
</dbReference>
<comment type="caution">
    <text evidence="2">The sequence shown here is derived from an EMBL/GenBank/DDBJ whole genome shotgun (WGS) entry which is preliminary data.</text>
</comment>
<dbReference type="Pfam" id="PF19402">
    <property type="entry name" value="RamS"/>
    <property type="match status" value="1"/>
</dbReference>
<keyword evidence="3" id="KW-1185">Reference proteome</keyword>
<dbReference type="RefSeq" id="WP_109282168.1">
    <property type="nucleotide sequence ID" value="NZ_JBFAUK010000017.1"/>
</dbReference>
<evidence type="ECO:0000256" key="1">
    <source>
        <dbReference type="SAM" id="MobiDB-lite"/>
    </source>
</evidence>
<proteinExistence type="predicted"/>
<reference evidence="2 3" key="1">
    <citation type="submission" date="2024-06" db="EMBL/GenBank/DDBJ databases">
        <title>The Natural Products Discovery Center: Release of the First 8490 Sequenced Strains for Exploring Actinobacteria Biosynthetic Diversity.</title>
        <authorList>
            <person name="Kalkreuter E."/>
            <person name="Kautsar S.A."/>
            <person name="Yang D."/>
            <person name="Bader C.D."/>
            <person name="Teijaro C.N."/>
            <person name="Fluegel L."/>
            <person name="Davis C.M."/>
            <person name="Simpson J.R."/>
            <person name="Lauterbach L."/>
            <person name="Steele A.D."/>
            <person name="Gui C."/>
            <person name="Meng S."/>
            <person name="Li G."/>
            <person name="Viehrig K."/>
            <person name="Ye F."/>
            <person name="Su P."/>
            <person name="Kiefer A.F."/>
            <person name="Nichols A."/>
            <person name="Cepeda A.J."/>
            <person name="Yan W."/>
            <person name="Fan B."/>
            <person name="Jiang Y."/>
            <person name="Adhikari A."/>
            <person name="Zheng C.-J."/>
            <person name="Schuster L."/>
            <person name="Cowan T.M."/>
            <person name="Smanski M.J."/>
            <person name="Chevrette M.G."/>
            <person name="De Carvalho L.P.S."/>
            <person name="Shen B."/>
        </authorList>
    </citation>
    <scope>NUCLEOTIDE SEQUENCE [LARGE SCALE GENOMIC DNA]</scope>
    <source>
        <strain evidence="2 3">NPDC052347</strain>
    </source>
</reference>
<dbReference type="NCBIfam" id="NF033212">
    <property type="entry name" value="SapB_AmfS_lanti"/>
    <property type="match status" value="1"/>
</dbReference>
<name>A0ABV3K517_STRON</name>
<accession>A0ABV3K517</accession>
<sequence length="38" mass="4127">MTLMALLELQALVADDDRGEGYSPGRRDESTASLLVCE</sequence>
<evidence type="ECO:0000313" key="3">
    <source>
        <dbReference type="Proteomes" id="UP001552594"/>
    </source>
</evidence>
<protein>
    <submittedName>
        <fullName evidence="2">SapB/AmfS family lanthipeptide</fullName>
    </submittedName>
</protein>
<feature type="region of interest" description="Disordered" evidence="1">
    <location>
        <begin position="17"/>
        <end position="38"/>
    </location>
</feature>
<evidence type="ECO:0000313" key="2">
    <source>
        <dbReference type="EMBL" id="MEV5508885.1"/>
    </source>
</evidence>
<gene>
    <name evidence="2" type="ORF">AB0L16_20980</name>
</gene>
<dbReference type="InterPro" id="IPR045825">
    <property type="entry name" value="RamS"/>
</dbReference>